<protein>
    <recommendedName>
        <fullName evidence="6">Tyrosine specific protein phosphatases domain-containing protein</fullName>
    </recommendedName>
</protein>
<proteinExistence type="predicted"/>
<evidence type="ECO:0000313" key="3">
    <source>
        <dbReference type="EMBL" id="SPR00361.1"/>
    </source>
</evidence>
<geneLocation type="mitochondrion" evidence="3"/>
<dbReference type="SMART" id="SM01301">
    <property type="entry name" value="PTPlike_phytase"/>
    <property type="match status" value="3"/>
</dbReference>
<keyword evidence="3" id="KW-0496">Mitochondrion</keyword>
<feature type="compositionally biased region" description="Basic and acidic residues" evidence="1">
    <location>
        <begin position="1"/>
        <end position="10"/>
    </location>
</feature>
<dbReference type="Pfam" id="PF14566">
    <property type="entry name" value="PTPlike_phytase"/>
    <property type="match status" value="3"/>
</dbReference>
<dbReference type="CDD" id="cd14496">
    <property type="entry name" value="PTP_paladin"/>
    <property type="match status" value="1"/>
</dbReference>
<dbReference type="OrthoDB" id="66369at2759"/>
<feature type="region of interest" description="Disordered" evidence="1">
    <location>
        <begin position="1"/>
        <end position="40"/>
    </location>
</feature>
<dbReference type="InterPro" id="IPR029021">
    <property type="entry name" value="Prot-tyrosine_phosphatase-like"/>
</dbReference>
<reference evidence="2 4" key="1">
    <citation type="submission" date="2015-02" db="EMBL/GenBank/DDBJ databases">
        <authorList>
            <person name="Chooi Y.-H."/>
        </authorList>
    </citation>
    <scope>NUCLEOTIDE SEQUENCE [LARGE SCALE GENOMIC DNA]</scope>
    <source>
        <strain evidence="2">E3</strain>
    </source>
</reference>
<dbReference type="PANTHER" id="PTHR23339">
    <property type="entry name" value="TYROSINE SPECIFIC PROTEIN PHOSPHATASE AND DUAL SPECIFICITY PROTEIN PHOSPHATASE"/>
    <property type="match status" value="1"/>
</dbReference>
<keyword evidence="4" id="KW-1185">Reference proteome</keyword>
<evidence type="ECO:0000256" key="1">
    <source>
        <dbReference type="SAM" id="MobiDB-lite"/>
    </source>
</evidence>
<dbReference type="Proteomes" id="UP000039324">
    <property type="component" value="Unassembled WGS sequence"/>
</dbReference>
<sequence length="1287" mass="144361">MGSDATESKTRLASKLASRSAGDLASPTFQSSTEEPTPRGIMRVRSSFFDRHNRKTSKSPATLTRSHTQAFTELLPLNMLVQERDGQVLSKGMVLKTDRFPFSHESIPELEVHVSGAPNFRQIQNEPILACGQPSQHSIRTILNLLRGKTVRWVCLREEPIVYLNSRPFVLRELAHPYRNIKDFAGIEYQRLEAIEARLKEDILTEAEQNRGNIMVHDEVTRFHVLPCWESVTPSAVKTSREVFQELSDAGYQITYSRVPVTPESVFDAKDIDHLVRVFLYSLRSSLEGVLIFSCQMGGGRSTLGTIIMRLLYMRFGLTRDDSEETAAAVSELGDTADTSNVSAYKRGDFPVIRRLLRVLSHSQESKDDVDLAINKCGAVHNVREAVLETRKQMEIATDENSALLSAKTTALRIQRYFMLICFGAFLRKHFEPSNLHQFISSTGDDLIPGIPTFEAFMRDNSELIKLSQQCLAEEQLSTFVPISSGSAIRDNEDAQIGPVMKRRGSVLGKNMILKSVYLYDNIVDAGPISTLTTATGNAPNFRIIPNAPLAALGQPDLTGILNCLDRVSRQAGTGDHTVVWVNLSAEPVLFIDGSPFVLRDYFHSFRVLREFEVVHSAARLSEIEQRLKSDTVLESEQSEGSVLLHLEMSKSRIRPEYIQLGDASRRIRTTVEIFDDIGVNHSDMRILYKHVPLNAHGAPTPHSISQLVETIVGSIVPGSTVIFNCKNGRGRSAMAVTTSLLVMMHMGIIHLKSPSDAPIVVDDGDVHVSSPDPLQLSCKAILSLTRILKNGRQVLREVDSAIAMCGDVYHLRDAMFDARMQWETDRVSDEKSDIYLEKCIQHLERYGLVVCVNSYLHDRFKAKLPPNTTFASWLADRGEIQLWLSNIRAHPEDALKLPTVLATDVNAAVYENRTGSVLVRLSVLKGDYFPGSQRADLIPYLNGAPNFRLIPSMRVVGVAVPTRIGVRNVIAQVKQQLPDVEFVWVSLREEPLVYVNNFPFVLRDVDNPYNNLVHTGITTRRVEAMEKQLKRDILEEAQKYGGKILLHDEAEDGNLVSFWEEVGSPDSVLTSREMFSGSLLGDQMYHRIPITDEHAPLPETFDQIINVLKTTPPCGSQYCFAWNCQMGRGRTTTGMVICCLLSLHWPNSNIQLSAPPSPRSEEDADPHLAGNFKIIKNLIRVLPKGPRIKQETDRVIDLCSTMQNLRLAISEMKQRSESAVTATMRSQNHERAIDYLTRYFYLIAFNAFLWDWQGIGADSALAPNSFQSWIEDRPEITNLLKKVDLV</sequence>
<evidence type="ECO:0000313" key="2">
    <source>
        <dbReference type="EMBL" id="CEO95484.1"/>
    </source>
</evidence>
<dbReference type="InterPro" id="IPR050561">
    <property type="entry name" value="PTP"/>
</dbReference>
<dbReference type="Gene3D" id="3.90.190.10">
    <property type="entry name" value="Protein tyrosine phosphatase superfamily"/>
    <property type="match status" value="3"/>
</dbReference>
<evidence type="ECO:0008006" key="6">
    <source>
        <dbReference type="Google" id="ProtNLM"/>
    </source>
</evidence>
<name>A0A0G4IJY5_PLABS</name>
<accession>A0A0G4IJY5</accession>
<dbReference type="Proteomes" id="UP000290189">
    <property type="component" value="Unassembled WGS sequence"/>
</dbReference>
<dbReference type="EMBL" id="CDSF01000024">
    <property type="protein sequence ID" value="CEO95484.1"/>
    <property type="molecule type" value="Genomic_DNA"/>
</dbReference>
<gene>
    <name evidence="2" type="ORF">PBRA_004210</name>
    <name evidence="3" type="ORF">PLBR_LOCUS7576</name>
</gene>
<dbReference type="EMBL" id="OVEO01000014">
    <property type="protein sequence ID" value="SPR00361.1"/>
    <property type="molecule type" value="Genomic_DNA"/>
</dbReference>
<evidence type="ECO:0000313" key="4">
    <source>
        <dbReference type="Proteomes" id="UP000039324"/>
    </source>
</evidence>
<evidence type="ECO:0000313" key="5">
    <source>
        <dbReference type="Proteomes" id="UP000290189"/>
    </source>
</evidence>
<organism evidence="2 4">
    <name type="scientific">Plasmodiophora brassicae</name>
    <name type="common">Clubroot disease agent</name>
    <dbReference type="NCBI Taxonomy" id="37360"/>
    <lineage>
        <taxon>Eukaryota</taxon>
        <taxon>Sar</taxon>
        <taxon>Rhizaria</taxon>
        <taxon>Endomyxa</taxon>
        <taxon>Phytomyxea</taxon>
        <taxon>Plasmodiophorida</taxon>
        <taxon>Plasmodiophoridae</taxon>
        <taxon>Plasmodiophora</taxon>
    </lineage>
</organism>
<dbReference type="OMA" id="VIPIWEE"/>
<reference evidence="3 5" key="2">
    <citation type="submission" date="2018-03" db="EMBL/GenBank/DDBJ databases">
        <authorList>
            <person name="Fogelqvist J."/>
        </authorList>
    </citation>
    <scope>NUCLEOTIDE SEQUENCE [LARGE SCALE GENOMIC DNA]</scope>
</reference>
<dbReference type="SUPFAM" id="SSF52799">
    <property type="entry name" value="(Phosphotyrosine protein) phosphatases II"/>
    <property type="match status" value="3"/>
</dbReference>